<accession>A0A2T8HH59</accession>
<gene>
    <name evidence="1" type="ORF">DC487_11505</name>
</gene>
<dbReference type="RefSeq" id="WP_116776128.1">
    <property type="nucleotide sequence ID" value="NZ_QDKG01000004.1"/>
</dbReference>
<proteinExistence type="predicted"/>
<dbReference type="AlphaFoldDB" id="A0A2T8HH59"/>
<dbReference type="Proteomes" id="UP000245627">
    <property type="component" value="Unassembled WGS sequence"/>
</dbReference>
<evidence type="ECO:0000313" key="1">
    <source>
        <dbReference type="EMBL" id="PVH24745.1"/>
    </source>
</evidence>
<organism evidence="1 2">
    <name type="scientific">Sphingobacterium corticibacter</name>
    <dbReference type="NCBI Taxonomy" id="2171749"/>
    <lineage>
        <taxon>Bacteria</taxon>
        <taxon>Pseudomonadati</taxon>
        <taxon>Bacteroidota</taxon>
        <taxon>Sphingobacteriia</taxon>
        <taxon>Sphingobacteriales</taxon>
        <taxon>Sphingobacteriaceae</taxon>
        <taxon>Sphingobacterium</taxon>
    </lineage>
</organism>
<dbReference type="PROSITE" id="PS51257">
    <property type="entry name" value="PROKAR_LIPOPROTEIN"/>
    <property type="match status" value="1"/>
</dbReference>
<evidence type="ECO:0000313" key="2">
    <source>
        <dbReference type="Proteomes" id="UP000245627"/>
    </source>
</evidence>
<comment type="caution">
    <text evidence="1">The sequence shown here is derived from an EMBL/GenBank/DDBJ whole genome shotgun (WGS) entry which is preliminary data.</text>
</comment>
<dbReference type="OrthoDB" id="1342196at2"/>
<name>A0A2T8HH59_9SPHI</name>
<reference evidence="1 2" key="1">
    <citation type="submission" date="2018-04" db="EMBL/GenBank/DDBJ databases">
        <title>Sphingobacterium cortibacter sp. nov.</title>
        <authorList>
            <person name="Li Y."/>
        </authorList>
    </citation>
    <scope>NUCLEOTIDE SEQUENCE [LARGE SCALE GENOMIC DNA]</scope>
    <source>
        <strain evidence="1 2">2c-3</strain>
    </source>
</reference>
<sequence length="313" mass="35625">MKDTFNLLLTLLFACIVLSSCQKEQELEDAESKMNIVFFEDDIPVRGMVKSNYNQDHCGQLRIVTAIQENENSSAELAITVLTNGAIANVTYKTIRSSESERYEAPNMEVGRYFTVQNFNYDQSTKNLYFDFEGTVYTDSTNSKQIRGKVNVASVKQTDCTSVIFEARSISEDFEFSTLSSNATRFNSGPTSPPDYELFRHHSFSTSGQYLSLQMAKDISELQGEKIDFKSDDEYYRVIYAEYYGPMIFGSNSYSSIQEYWKYYQTEGTIDIFQKYAGAKEDKIHQGSITMDILDEGTVYKKGVVIPFEASSL</sequence>
<protein>
    <submittedName>
        <fullName evidence="1">Uncharacterized protein</fullName>
    </submittedName>
</protein>
<dbReference type="EMBL" id="QDKG01000004">
    <property type="protein sequence ID" value="PVH24745.1"/>
    <property type="molecule type" value="Genomic_DNA"/>
</dbReference>
<keyword evidence="2" id="KW-1185">Reference proteome</keyword>